<gene>
    <name evidence="5" type="primary">hflX</name>
    <name evidence="10" type="ORF">K933_05218</name>
</gene>
<dbReference type="eggNOG" id="arCOG00353">
    <property type="taxonomic scope" value="Archaea"/>
</dbReference>
<evidence type="ECO:0000256" key="5">
    <source>
        <dbReference type="HAMAP-Rule" id="MF_00900"/>
    </source>
</evidence>
<dbReference type="STRING" id="1324957.K933_05218"/>
<feature type="binding site" evidence="7">
    <location>
        <position position="232"/>
    </location>
    <ligand>
        <name>Mg(2+)</name>
        <dbReference type="ChEBI" id="CHEBI:18420"/>
    </ligand>
</feature>
<name>V4HGB5_9EURY</name>
<dbReference type="InterPro" id="IPR042108">
    <property type="entry name" value="GTPase_HflX_N_sf"/>
</dbReference>
<dbReference type="AlphaFoldDB" id="V4HGB5"/>
<comment type="subunit">
    <text evidence="5">Monomer. Associates with the 50S ribosomal subunit.</text>
</comment>
<dbReference type="GO" id="GO:0005737">
    <property type="term" value="C:cytoplasm"/>
    <property type="evidence" value="ECO:0007669"/>
    <property type="project" value="UniProtKB-SubCell"/>
</dbReference>
<evidence type="ECO:0000256" key="7">
    <source>
        <dbReference type="PIRSR" id="PIRSR006809-2"/>
    </source>
</evidence>
<evidence type="ECO:0000256" key="2">
    <source>
        <dbReference type="ARBA" id="ARBA00022741"/>
    </source>
</evidence>
<dbReference type="GO" id="GO:0005525">
    <property type="term" value="F:GTP binding"/>
    <property type="evidence" value="ECO:0007669"/>
    <property type="project" value="UniProtKB-UniRule"/>
</dbReference>
<dbReference type="Proteomes" id="UP000017840">
    <property type="component" value="Unassembled WGS sequence"/>
</dbReference>
<reference evidence="10 11" key="1">
    <citation type="journal article" date="2013" name="Genome Announc.">
        <title>Draft Genome Sequence of 'Candidatus Halobonum tyrrellensis' Strain G22, Isolated from the Hypersaline Waters of Lake Tyrrell, Australia.</title>
        <authorList>
            <person name="Ugalde J.A."/>
            <person name="Narasingarao P."/>
            <person name="Kuo S."/>
            <person name="Podell S."/>
            <person name="Allen E.E."/>
        </authorList>
    </citation>
    <scope>NUCLEOTIDE SEQUENCE [LARGE SCALE GENOMIC DNA]</scope>
    <source>
        <strain evidence="10 11">G22</strain>
    </source>
</reference>
<feature type="binding site" evidence="6">
    <location>
        <begin position="348"/>
        <end position="350"/>
    </location>
    <ligand>
        <name>GTP</name>
        <dbReference type="ChEBI" id="CHEBI:37565"/>
    </ligand>
</feature>
<keyword evidence="2 5" id="KW-0547">Nucleotide-binding</keyword>
<evidence type="ECO:0000256" key="4">
    <source>
        <dbReference type="ARBA" id="ARBA00023134"/>
    </source>
</evidence>
<protein>
    <recommendedName>
        <fullName evidence="5">GTPase HflX</fullName>
    </recommendedName>
    <alternativeName>
        <fullName evidence="5">GTP-binding protein HflX</fullName>
    </alternativeName>
</protein>
<dbReference type="Gene3D" id="3.40.50.300">
    <property type="entry name" value="P-loop containing nucleotide triphosphate hydrolases"/>
    <property type="match status" value="1"/>
</dbReference>
<dbReference type="GO" id="GO:0003924">
    <property type="term" value="F:GTPase activity"/>
    <property type="evidence" value="ECO:0007669"/>
    <property type="project" value="UniProtKB-UniRule"/>
</dbReference>
<evidence type="ECO:0000256" key="6">
    <source>
        <dbReference type="PIRSR" id="PIRSR006809-1"/>
    </source>
</evidence>
<feature type="binding site" evidence="7">
    <location>
        <position position="189"/>
    </location>
    <ligand>
        <name>Mg(2+)</name>
        <dbReference type="ChEBI" id="CHEBI:18420"/>
    </ligand>
</feature>
<feature type="region of interest" description="Disordered" evidence="8">
    <location>
        <begin position="202"/>
        <end position="221"/>
    </location>
</feature>
<dbReference type="GO" id="GO:0046872">
    <property type="term" value="F:metal ion binding"/>
    <property type="evidence" value="ECO:0007669"/>
    <property type="project" value="UniProtKB-KW"/>
</dbReference>
<keyword evidence="11" id="KW-1185">Reference proteome</keyword>
<dbReference type="SUPFAM" id="SSF52540">
    <property type="entry name" value="P-loop containing nucleoside triphosphate hydrolases"/>
    <property type="match status" value="1"/>
</dbReference>
<dbReference type="InterPro" id="IPR025121">
    <property type="entry name" value="GTPase_HflX_N"/>
</dbReference>
<comment type="subcellular location">
    <subcellularLocation>
        <location evidence="5">Cytoplasm</location>
    </subcellularLocation>
    <text evidence="5">May associate with membranes.</text>
</comment>
<feature type="binding site" evidence="6">
    <location>
        <begin position="251"/>
        <end position="254"/>
    </location>
    <ligand>
        <name>GTP</name>
        <dbReference type="ChEBI" id="CHEBI:37565"/>
    </ligand>
</feature>
<comment type="function">
    <text evidence="5">GTPase that associates with the 50S ribosomal subunit and may have a role during protein synthesis or ribosome biogenesis.</text>
</comment>
<proteinExistence type="inferred from homology"/>
<keyword evidence="1 7" id="KW-0479">Metal-binding</keyword>
<keyword evidence="5" id="KW-0963">Cytoplasm</keyword>
<comment type="similarity">
    <text evidence="5">Belongs to the TRAFAC class OBG-HflX-like GTPase superfamily. HflX GTPase family.</text>
</comment>
<dbReference type="PANTHER" id="PTHR10229">
    <property type="entry name" value="GTP-BINDING PROTEIN HFLX"/>
    <property type="match status" value="1"/>
</dbReference>
<keyword evidence="4 5" id="KW-0342">GTP-binding</keyword>
<dbReference type="PROSITE" id="PS51705">
    <property type="entry name" value="G_HFLX"/>
    <property type="match status" value="1"/>
</dbReference>
<dbReference type="PATRIC" id="fig|1324957.4.peg.1057"/>
<dbReference type="Gene3D" id="3.40.50.11060">
    <property type="entry name" value="GTPase HflX, N-terminal domain"/>
    <property type="match status" value="1"/>
</dbReference>
<feature type="domain" description="Hflx-type G" evidence="9">
    <location>
        <begin position="176"/>
        <end position="370"/>
    </location>
</feature>
<accession>V4HGB5</accession>
<dbReference type="NCBIfam" id="TIGR03156">
    <property type="entry name" value="GTP_HflX"/>
    <property type="match status" value="1"/>
</dbReference>
<dbReference type="InterPro" id="IPR006073">
    <property type="entry name" value="GTP-bd"/>
</dbReference>
<dbReference type="PANTHER" id="PTHR10229:SF8">
    <property type="entry name" value="GTPASE HFLX"/>
    <property type="match status" value="1"/>
</dbReference>
<dbReference type="PIRSF" id="PIRSF006809">
    <property type="entry name" value="GTP-binding_hflX_prd"/>
    <property type="match status" value="1"/>
</dbReference>
<feature type="binding site" evidence="6">
    <location>
        <begin position="182"/>
        <end position="189"/>
    </location>
    <ligand>
        <name>GTP</name>
        <dbReference type="ChEBI" id="CHEBI:37565"/>
    </ligand>
</feature>
<feature type="compositionally biased region" description="Acidic residues" evidence="8">
    <location>
        <begin position="202"/>
        <end position="211"/>
    </location>
</feature>
<evidence type="ECO:0000256" key="3">
    <source>
        <dbReference type="ARBA" id="ARBA00022842"/>
    </source>
</evidence>
<keyword evidence="3 7" id="KW-0460">Magnesium</keyword>
<dbReference type="InterPro" id="IPR027417">
    <property type="entry name" value="P-loop_NTPase"/>
</dbReference>
<sequence>MVAARSADERPDTTEIRGLAETAGYAVVGEVTQRRAEDSTYDLGRGKAETLAERVAEADAGAVVFDGALDPGQYADLRSLLPDGTELVDRYRLVLDVFAAGAGDEAATTQVELARLRYDLPRLRRATEESLLNEATEKGSPVLDAERRIGRLESRLSDLTDAAAERRETRRAEGFDLVAIAGYTNAGKSTLLRRLADDLSVEADGSGETDTDGAGSGDVDDEASVRDRLFETLETTTRRATVGGRRVLCTDTVGLVDDLPHELVRSFSSTLSEIRSSDAVLAVVDAAADSERFRRRVAVTADVLTADAEGAVVPVLNKVDRVDEATLDRRRAHLREAVPGAVEPVAVSARDGDGVGELAAALVDALPGARAEFVLANSGETQALLSWLHERGSVTTDYAGDRVEVTFAGKPSVVREAERRAADLEP</sequence>
<dbReference type="Pfam" id="PF13167">
    <property type="entry name" value="GTP-bdg_N"/>
    <property type="match status" value="1"/>
</dbReference>
<evidence type="ECO:0000259" key="9">
    <source>
        <dbReference type="PROSITE" id="PS51705"/>
    </source>
</evidence>
<dbReference type="GO" id="GO:0043022">
    <property type="term" value="F:ribosome binding"/>
    <property type="evidence" value="ECO:0007669"/>
    <property type="project" value="TreeGrafter"/>
</dbReference>
<evidence type="ECO:0000313" key="10">
    <source>
        <dbReference type="EMBL" id="ESP89158.1"/>
    </source>
</evidence>
<evidence type="ECO:0000256" key="1">
    <source>
        <dbReference type="ARBA" id="ARBA00022723"/>
    </source>
</evidence>
<evidence type="ECO:0000256" key="8">
    <source>
        <dbReference type="SAM" id="MobiDB-lite"/>
    </source>
</evidence>
<comment type="caution">
    <text evidence="10">The sequence shown here is derived from an EMBL/GenBank/DDBJ whole genome shotgun (WGS) entry which is preliminary data.</text>
</comment>
<dbReference type="InterPro" id="IPR016496">
    <property type="entry name" value="GTPase_HflX"/>
</dbReference>
<dbReference type="EMBL" id="ASGZ01000016">
    <property type="protein sequence ID" value="ESP89158.1"/>
    <property type="molecule type" value="Genomic_DNA"/>
</dbReference>
<evidence type="ECO:0000313" key="11">
    <source>
        <dbReference type="Proteomes" id="UP000017840"/>
    </source>
</evidence>
<feature type="binding site" evidence="6">
    <location>
        <begin position="317"/>
        <end position="320"/>
    </location>
    <ligand>
        <name>GTP</name>
        <dbReference type="ChEBI" id="CHEBI:37565"/>
    </ligand>
</feature>
<dbReference type="InterPro" id="IPR030394">
    <property type="entry name" value="G_HFLX_dom"/>
</dbReference>
<dbReference type="Pfam" id="PF01926">
    <property type="entry name" value="MMR_HSR1"/>
    <property type="match status" value="1"/>
</dbReference>
<organism evidence="10 11">
    <name type="scientific">Candidatus Halobonum tyrrellensis G22</name>
    <dbReference type="NCBI Taxonomy" id="1324957"/>
    <lineage>
        <taxon>Archaea</taxon>
        <taxon>Methanobacteriati</taxon>
        <taxon>Methanobacteriota</taxon>
        <taxon>Stenosarchaea group</taxon>
        <taxon>Halobacteria</taxon>
        <taxon>Halobacteriales</taxon>
        <taxon>Haloferacaceae</taxon>
        <taxon>Candidatus Halobonum</taxon>
    </lineage>
</organism>
<dbReference type="HAMAP" id="MF_00900">
    <property type="entry name" value="GTPase_HflX"/>
    <property type="match status" value="1"/>
</dbReference>
<comment type="cofactor">
    <cofactor evidence="7">
        <name>Mg(2+)</name>
        <dbReference type="ChEBI" id="CHEBI:18420"/>
    </cofactor>
</comment>
<dbReference type="PRINTS" id="PR00326">
    <property type="entry name" value="GTP1OBG"/>
</dbReference>